<dbReference type="PATRIC" id="fig|1088869.3.peg.2795"/>
<keyword evidence="3" id="KW-1133">Transmembrane helix</keyword>
<dbReference type="PANTHER" id="PTHR30413">
    <property type="entry name" value="INNER MEMBRANE TRANSPORT PERMEASE"/>
    <property type="match status" value="1"/>
</dbReference>
<protein>
    <submittedName>
        <fullName evidence="4">O-antigene export system permease protein</fullName>
    </submittedName>
</protein>
<gene>
    <name evidence="4" type="ORF">GMO_28010</name>
</gene>
<reference evidence="4 5" key="1">
    <citation type="submission" date="2011-10" db="EMBL/GenBank/DDBJ databases">
        <title>Genome sequence of Gluconobacter morbifer G707, isolated from Drosophila gut.</title>
        <authorList>
            <person name="Lee W.-J."/>
            <person name="Kim E.-K."/>
        </authorList>
    </citation>
    <scope>NUCLEOTIDE SEQUENCE [LARGE SCALE GENOMIC DNA]</scope>
    <source>
        <strain evidence="4 5">G707</strain>
    </source>
</reference>
<dbReference type="OrthoDB" id="9796017at2"/>
<organism evidence="4 5">
    <name type="scientific">Gluconobacter morbifer G707</name>
    <dbReference type="NCBI Taxonomy" id="1088869"/>
    <lineage>
        <taxon>Bacteria</taxon>
        <taxon>Pseudomonadati</taxon>
        <taxon>Pseudomonadota</taxon>
        <taxon>Alphaproteobacteria</taxon>
        <taxon>Acetobacterales</taxon>
        <taxon>Acetobacteraceae</taxon>
        <taxon>Gluconobacter</taxon>
    </lineage>
</organism>
<dbReference type="STRING" id="1088869.GMO_28010"/>
<keyword evidence="3" id="KW-0812">Transmembrane</keyword>
<comment type="similarity">
    <text evidence="1">Belongs to the ABC-2 integral membrane protein family.</text>
</comment>
<dbReference type="AlphaFoldDB" id="G6XMT3"/>
<proteinExistence type="inferred from homology"/>
<name>G6XMT3_9PROT</name>
<dbReference type="RefSeq" id="WP_008852942.1">
    <property type="nucleotide sequence ID" value="NZ_AGQV01000016.1"/>
</dbReference>
<keyword evidence="2" id="KW-0813">Transport</keyword>
<keyword evidence="5" id="KW-1185">Reference proteome</keyword>
<dbReference type="Proteomes" id="UP000004949">
    <property type="component" value="Unassembled WGS sequence"/>
</dbReference>
<dbReference type="EMBL" id="AGQV01000016">
    <property type="protein sequence ID" value="EHH66909.1"/>
    <property type="molecule type" value="Genomic_DNA"/>
</dbReference>
<evidence type="ECO:0000256" key="1">
    <source>
        <dbReference type="ARBA" id="ARBA00007783"/>
    </source>
</evidence>
<feature type="transmembrane region" description="Helical" evidence="3">
    <location>
        <begin position="55"/>
        <end position="76"/>
    </location>
</feature>
<evidence type="ECO:0000313" key="5">
    <source>
        <dbReference type="Proteomes" id="UP000004949"/>
    </source>
</evidence>
<sequence>MSASFLATNRTGSTRARQAGPAARAWTDLRETCRLWRLGVRLGWLDIRLRYRGSALGPMWLTITSALMVASMGVLYSRLFHMELRTYLPFLSLSLTLWQVGLASLIQESCTCFLDAEETVRSVRLPLLLQAVRVVVRNGIVFAHNIVVPLAVFMIYHVWPGLSALLALPALLLWGIDGFAACMLLGSLCTRFRDVPPIVAAALQIVFYVTPVIWMPQQLGNKAHFLAWNPFFPLLEIVRGPLLGQVPSAGIWALAFGTSLVFCLLAVWTFTRTRARLVFWI</sequence>
<feature type="transmembrane region" description="Helical" evidence="3">
    <location>
        <begin position="249"/>
        <end position="270"/>
    </location>
</feature>
<feature type="transmembrane region" description="Helical" evidence="3">
    <location>
        <begin position="198"/>
        <end position="216"/>
    </location>
</feature>
<feature type="transmembrane region" description="Helical" evidence="3">
    <location>
        <begin position="135"/>
        <end position="159"/>
    </location>
</feature>
<evidence type="ECO:0000256" key="2">
    <source>
        <dbReference type="ARBA" id="ARBA00022448"/>
    </source>
</evidence>
<comment type="caution">
    <text evidence="4">The sequence shown here is derived from an EMBL/GenBank/DDBJ whole genome shotgun (WGS) entry which is preliminary data.</text>
</comment>
<accession>G6XMT3</accession>
<evidence type="ECO:0000256" key="3">
    <source>
        <dbReference type="SAM" id="Phobius"/>
    </source>
</evidence>
<keyword evidence="3" id="KW-0472">Membrane</keyword>
<dbReference type="eggNOG" id="COG1682">
    <property type="taxonomic scope" value="Bacteria"/>
</dbReference>
<dbReference type="GO" id="GO:0015920">
    <property type="term" value="P:lipopolysaccharide transport"/>
    <property type="evidence" value="ECO:0007669"/>
    <property type="project" value="TreeGrafter"/>
</dbReference>
<dbReference type="PANTHER" id="PTHR30413:SF10">
    <property type="entry name" value="CAPSULE POLYSACCHARIDE EXPORT INNER-MEMBRANE PROTEIN CTRC"/>
    <property type="match status" value="1"/>
</dbReference>
<evidence type="ECO:0000313" key="4">
    <source>
        <dbReference type="EMBL" id="EHH66909.1"/>
    </source>
</evidence>
<feature type="transmembrane region" description="Helical" evidence="3">
    <location>
        <begin position="165"/>
        <end position="186"/>
    </location>
</feature>